<dbReference type="PROSITE" id="PS50110">
    <property type="entry name" value="RESPONSE_REGULATORY"/>
    <property type="match status" value="1"/>
</dbReference>
<dbReference type="Proteomes" id="UP001499978">
    <property type="component" value="Unassembled WGS sequence"/>
</dbReference>
<dbReference type="PANTHER" id="PTHR44520">
    <property type="entry name" value="RESPONSE REGULATOR RCP1-RELATED"/>
    <property type="match status" value="1"/>
</dbReference>
<proteinExistence type="predicted"/>
<evidence type="ECO:0000313" key="4">
    <source>
        <dbReference type="Proteomes" id="UP001499978"/>
    </source>
</evidence>
<evidence type="ECO:0000313" key="3">
    <source>
        <dbReference type="EMBL" id="GAA2522258.1"/>
    </source>
</evidence>
<dbReference type="EMBL" id="BAAARY010000007">
    <property type="protein sequence ID" value="GAA2522258.1"/>
    <property type="molecule type" value="Genomic_DNA"/>
</dbReference>
<dbReference type="InterPro" id="IPR001789">
    <property type="entry name" value="Sig_transdc_resp-reg_receiver"/>
</dbReference>
<organism evidence="3 4">
    <name type="scientific">Pilimelia columellifera subsp. columellifera</name>
    <dbReference type="NCBI Taxonomy" id="706583"/>
    <lineage>
        <taxon>Bacteria</taxon>
        <taxon>Bacillati</taxon>
        <taxon>Actinomycetota</taxon>
        <taxon>Actinomycetes</taxon>
        <taxon>Micromonosporales</taxon>
        <taxon>Micromonosporaceae</taxon>
        <taxon>Pilimelia</taxon>
    </lineage>
</organism>
<sequence>MPNSAALQVLVIEDDLSDLALIEGAFESCEQPSQLHHVADGVEAMEYLHGKGAHEDAARPDLMLLDLNMPRMDGREVLARVKSDELLRTIPIVVFTTSAEDRDVTGAYQAHANAYVTKPIDLVAFESSIAEIRSFFGDTISRSDLTLL</sequence>
<protein>
    <submittedName>
        <fullName evidence="3">Response regulator</fullName>
    </submittedName>
</protein>
<dbReference type="Pfam" id="PF00072">
    <property type="entry name" value="Response_reg"/>
    <property type="match status" value="1"/>
</dbReference>
<dbReference type="PANTHER" id="PTHR44520:SF1">
    <property type="entry name" value="TWO-COMPONENT SYSTEM REGULATORY PROTEIN"/>
    <property type="match status" value="1"/>
</dbReference>
<dbReference type="Gene3D" id="3.40.50.2300">
    <property type="match status" value="1"/>
</dbReference>
<dbReference type="InterPro" id="IPR011006">
    <property type="entry name" value="CheY-like_superfamily"/>
</dbReference>
<reference evidence="4" key="1">
    <citation type="journal article" date="2019" name="Int. J. Syst. Evol. Microbiol.">
        <title>The Global Catalogue of Microorganisms (GCM) 10K type strain sequencing project: providing services to taxonomists for standard genome sequencing and annotation.</title>
        <authorList>
            <consortium name="The Broad Institute Genomics Platform"/>
            <consortium name="The Broad Institute Genome Sequencing Center for Infectious Disease"/>
            <person name="Wu L."/>
            <person name="Ma J."/>
        </authorList>
    </citation>
    <scope>NUCLEOTIDE SEQUENCE [LARGE SCALE GENOMIC DNA]</scope>
    <source>
        <strain evidence="4">JCM 3367</strain>
    </source>
</reference>
<comment type="caution">
    <text evidence="3">The sequence shown here is derived from an EMBL/GenBank/DDBJ whole genome shotgun (WGS) entry which is preliminary data.</text>
</comment>
<evidence type="ECO:0000259" key="2">
    <source>
        <dbReference type="PROSITE" id="PS50110"/>
    </source>
</evidence>
<accession>A0ABP6ASH1</accession>
<dbReference type="RefSeq" id="WP_344171591.1">
    <property type="nucleotide sequence ID" value="NZ_BAAARY010000007.1"/>
</dbReference>
<dbReference type="InterPro" id="IPR052893">
    <property type="entry name" value="TCS_response_regulator"/>
</dbReference>
<gene>
    <name evidence="3" type="ORF">GCM10010201_20310</name>
</gene>
<feature type="modified residue" description="4-aspartylphosphate" evidence="1">
    <location>
        <position position="66"/>
    </location>
</feature>
<evidence type="ECO:0000256" key="1">
    <source>
        <dbReference type="PROSITE-ProRule" id="PRU00169"/>
    </source>
</evidence>
<dbReference type="CDD" id="cd17557">
    <property type="entry name" value="REC_Rcp-like"/>
    <property type="match status" value="1"/>
</dbReference>
<feature type="domain" description="Response regulatory" evidence="2">
    <location>
        <begin position="8"/>
        <end position="133"/>
    </location>
</feature>
<keyword evidence="1" id="KW-0597">Phosphoprotein</keyword>
<dbReference type="SMART" id="SM00448">
    <property type="entry name" value="REC"/>
    <property type="match status" value="1"/>
</dbReference>
<name>A0ABP6ASH1_9ACTN</name>
<keyword evidence="4" id="KW-1185">Reference proteome</keyword>
<dbReference type="SUPFAM" id="SSF52172">
    <property type="entry name" value="CheY-like"/>
    <property type="match status" value="1"/>
</dbReference>